<dbReference type="EMBL" id="BTRK01000001">
    <property type="protein sequence ID" value="GMR31428.1"/>
    <property type="molecule type" value="Genomic_DNA"/>
</dbReference>
<evidence type="ECO:0000313" key="2">
    <source>
        <dbReference type="EMBL" id="GMR31428.1"/>
    </source>
</evidence>
<feature type="non-terminal residue" evidence="2">
    <location>
        <position position="1"/>
    </location>
</feature>
<evidence type="ECO:0000313" key="3">
    <source>
        <dbReference type="Proteomes" id="UP001328107"/>
    </source>
</evidence>
<evidence type="ECO:0000256" key="1">
    <source>
        <dbReference type="SAM" id="MobiDB-lite"/>
    </source>
</evidence>
<dbReference type="AlphaFoldDB" id="A0AAN5BZT9"/>
<proteinExistence type="predicted"/>
<gene>
    <name evidence="2" type="ORF">PMAYCL1PPCAC_01623</name>
</gene>
<feature type="region of interest" description="Disordered" evidence="1">
    <location>
        <begin position="157"/>
        <end position="236"/>
    </location>
</feature>
<reference evidence="3" key="1">
    <citation type="submission" date="2022-10" db="EMBL/GenBank/DDBJ databases">
        <title>Genome assembly of Pristionchus species.</title>
        <authorList>
            <person name="Yoshida K."/>
            <person name="Sommer R.J."/>
        </authorList>
    </citation>
    <scope>NUCLEOTIDE SEQUENCE [LARGE SCALE GENOMIC DNA]</scope>
    <source>
        <strain evidence="3">RS5460</strain>
    </source>
</reference>
<comment type="caution">
    <text evidence="2">The sequence shown here is derived from an EMBL/GenBank/DDBJ whole genome shotgun (WGS) entry which is preliminary data.</text>
</comment>
<dbReference type="Proteomes" id="UP001328107">
    <property type="component" value="Unassembled WGS sequence"/>
</dbReference>
<feature type="compositionally biased region" description="Low complexity" evidence="1">
    <location>
        <begin position="194"/>
        <end position="205"/>
    </location>
</feature>
<name>A0AAN5BZT9_9BILA</name>
<keyword evidence="3" id="KW-1185">Reference proteome</keyword>
<organism evidence="2 3">
    <name type="scientific">Pristionchus mayeri</name>
    <dbReference type="NCBI Taxonomy" id="1317129"/>
    <lineage>
        <taxon>Eukaryota</taxon>
        <taxon>Metazoa</taxon>
        <taxon>Ecdysozoa</taxon>
        <taxon>Nematoda</taxon>
        <taxon>Chromadorea</taxon>
        <taxon>Rhabditida</taxon>
        <taxon>Rhabditina</taxon>
        <taxon>Diplogasteromorpha</taxon>
        <taxon>Diplogasteroidea</taxon>
        <taxon>Neodiplogasteridae</taxon>
        <taxon>Pristionchus</taxon>
    </lineage>
</organism>
<feature type="compositionally biased region" description="Acidic residues" evidence="1">
    <location>
        <begin position="165"/>
        <end position="176"/>
    </location>
</feature>
<sequence>APMSAPDDFRLWRMSKIDEWRSNAFSLGGPMGNVLSRSFDLIHTVMRDGVADERSLGYALESLQRERELAITRDTERDDGLRRLVYGLTESMGAMLECIVEDNHAAPGAAMMVDPAAADEGSAALDPAAERINAASESDNGFLKEEEPMEELFDSTLEDQGKQEDPEEITNPDEDDPSQKESADSSIDDDLPCSSQQETSKSSRSVSERGEAQSGKRARTKNDDDDEWRSITASTQLRPRTYLPNSCRSTRRSCVSGMKKYFDSDGEEVEGYYDFEAEDDFECTECER</sequence>
<protein>
    <submittedName>
        <fullName evidence="2">Uncharacterized protein</fullName>
    </submittedName>
</protein>
<accession>A0AAN5BZT9</accession>